<feature type="region of interest" description="Disordered" evidence="1">
    <location>
        <begin position="350"/>
        <end position="378"/>
    </location>
</feature>
<accession>A0ABX8X6V2</accession>
<evidence type="ECO:0000256" key="1">
    <source>
        <dbReference type="SAM" id="MobiDB-lite"/>
    </source>
</evidence>
<feature type="compositionally biased region" description="Polar residues" evidence="1">
    <location>
        <begin position="622"/>
        <end position="633"/>
    </location>
</feature>
<evidence type="ECO:0000313" key="2">
    <source>
        <dbReference type="EMBL" id="QYX34246.1"/>
    </source>
</evidence>
<evidence type="ECO:0000313" key="3">
    <source>
        <dbReference type="Proteomes" id="UP000826540"/>
    </source>
</evidence>
<protein>
    <submittedName>
        <fullName evidence="2">Uncharacterized protein</fullName>
    </submittedName>
</protein>
<gene>
    <name evidence="2" type="ORF">K2F26_16075</name>
</gene>
<dbReference type="Proteomes" id="UP000826540">
    <property type="component" value="Chromosome"/>
</dbReference>
<dbReference type="EMBL" id="CP080598">
    <property type="protein sequence ID" value="QYX34246.1"/>
    <property type="molecule type" value="Genomic_DNA"/>
</dbReference>
<sequence length="857" mass="95238">MEHWQFLIQKQGDRNWQTLESPNLRIFAGKYRVLARSHLANTNVEVRVIHSSIQEVPAKRRIFKRLRRTNAEGLMAVIPFTDLKPGIWELRCSADLMTNILGKSWQYSLILKVLPLELNEQPLLGSGDQFNEESQVTPTQEDEFAVASPSNLDINPLSTATAEDTIINQPVSPVLFKGETAEQILQSVLDLALPSSESWDEEQSDEDISPVVSPPSPLHLSLERDTYIARWGKTLTVNGYVELAEIDNLANEILSTTNINHCFQLQLISQLRSPLESNILAQFTQPLTDQILPFTFSSIIEIPKDCESKLILSNISLYGTLTKGGEVILLASHPFIITADVTELLTVTSAKSREKSSPPDLLPDDNLPPTEDVATKPKRPHRVSLELFNIVKTPKLAQFHILKPAANKPLPPRIKPLVVLDGSSPTLPKLPRIHKNAIAGNSANADSSLSEGTVNNPSQIPPINLDKLVIKQVKTSFPYLKRLKPATEPNSKTKNNLPKLIEIQLSKPENTPELLPSKEHEETSVVELIENELIENELIENELIENTIPQVPILDIEELNTPEITPQETTVNTPVETTVNTTEITPETSPLIQKWIKSQGYLLDEGTELVYLEDNTNEEVDTQQTNNTDNISESTDEPPVILNDENPDVPPAFTDELLLNLNLDAEIEVEEVIDLPEHMILGTSEPNPEPESSPNISQLLSQEIVLDDTYMTLSNEDRNQPSEPQEQLLDVSPPVLTSLPTPQLFLPNGELLAGSSIKVRLELSQASSTVVLKLWVEDYQTRGLLDGPHLIQDLRTTPWGNWEAIAQLIVPLGCLEVLVGAIALDTSTQQESHKVTIVKTVIPPNLPTMELDEVLGM</sequence>
<reference evidence="2 3" key="1">
    <citation type="journal article" date="2022" name="J. Am. Chem. Soc.">
        <title>Biosynthesis of Guanitoxin Enables Global Environmental Detection in Freshwater Cyanobacteria.</title>
        <authorList>
            <person name="Lima S.T."/>
            <person name="Fallon T.R."/>
            <person name="Cordoza J.L."/>
            <person name="Chekan J.R."/>
            <person name="Delbaje E."/>
            <person name="Hopiavuori A.R."/>
            <person name="Alvarenga D.O."/>
            <person name="Wood S.M."/>
            <person name="Luhavaya H."/>
            <person name="Baumgartner J.T."/>
            <person name="Dorr F.A."/>
            <person name="Etchegaray A."/>
            <person name="Pinto E."/>
            <person name="McKinnie S.M.K."/>
            <person name="Fiore M.F."/>
            <person name="Moore B.S."/>
        </authorList>
    </citation>
    <scope>NUCLEOTIDE SEQUENCE [LARGE SCALE GENOMIC DNA]</scope>
    <source>
        <strain evidence="2 3">ITEP-024</strain>
    </source>
</reference>
<proteinExistence type="predicted"/>
<organism evidence="2 3">
    <name type="scientific">Sphaerospermopsis torques-reginae ITEP-024</name>
    <dbReference type="NCBI Taxonomy" id="984208"/>
    <lineage>
        <taxon>Bacteria</taxon>
        <taxon>Bacillati</taxon>
        <taxon>Cyanobacteriota</taxon>
        <taxon>Cyanophyceae</taxon>
        <taxon>Nostocales</taxon>
        <taxon>Aphanizomenonaceae</taxon>
        <taxon>Sphaerospermopsis</taxon>
        <taxon>Sphaerospermopsis torques-reginae</taxon>
    </lineage>
</organism>
<feature type="region of interest" description="Disordered" evidence="1">
    <location>
        <begin position="617"/>
        <end position="639"/>
    </location>
</feature>
<name>A0ABX8X6V2_9CYAN</name>
<keyword evidence="3" id="KW-1185">Reference proteome</keyword>